<name>A0ABW1L180_9BACL</name>
<keyword evidence="3" id="KW-0479">Metal-binding</keyword>
<dbReference type="CDD" id="cd07477">
    <property type="entry name" value="Peptidases_S8_Subtilisin_subset"/>
    <property type="match status" value="1"/>
</dbReference>
<feature type="signal peptide" evidence="8">
    <location>
        <begin position="1"/>
        <end position="22"/>
    </location>
</feature>
<dbReference type="InterPro" id="IPR015500">
    <property type="entry name" value="Peptidase_S8_subtilisin-rel"/>
</dbReference>
<evidence type="ECO:0000256" key="3">
    <source>
        <dbReference type="ARBA" id="ARBA00022723"/>
    </source>
</evidence>
<dbReference type="PROSITE" id="PS00137">
    <property type="entry name" value="SUBTILASE_HIS"/>
    <property type="match status" value="1"/>
</dbReference>
<dbReference type="PANTHER" id="PTHR43806">
    <property type="entry name" value="PEPTIDASE S8"/>
    <property type="match status" value="1"/>
</dbReference>
<feature type="domain" description="SLH" evidence="9">
    <location>
        <begin position="448"/>
        <end position="507"/>
    </location>
</feature>
<dbReference type="Proteomes" id="UP001596170">
    <property type="component" value="Unassembled WGS sequence"/>
</dbReference>
<evidence type="ECO:0000256" key="7">
    <source>
        <dbReference type="RuleBase" id="RU003355"/>
    </source>
</evidence>
<organism evidence="10 11">
    <name type="scientific">Paenisporosarcina macmurdoensis</name>
    <dbReference type="NCBI Taxonomy" id="212659"/>
    <lineage>
        <taxon>Bacteria</taxon>
        <taxon>Bacillati</taxon>
        <taxon>Bacillota</taxon>
        <taxon>Bacilli</taxon>
        <taxon>Bacillales</taxon>
        <taxon>Caryophanaceae</taxon>
        <taxon>Paenisporosarcina</taxon>
    </lineage>
</organism>
<keyword evidence="4 6" id="KW-0378">Hydrolase</keyword>
<feature type="domain" description="SLH" evidence="9">
    <location>
        <begin position="573"/>
        <end position="628"/>
    </location>
</feature>
<reference evidence="11" key="1">
    <citation type="journal article" date="2019" name="Int. J. Syst. Evol. Microbiol.">
        <title>The Global Catalogue of Microorganisms (GCM) 10K type strain sequencing project: providing services to taxonomists for standard genome sequencing and annotation.</title>
        <authorList>
            <consortium name="The Broad Institute Genomics Platform"/>
            <consortium name="The Broad Institute Genome Sequencing Center for Infectious Disease"/>
            <person name="Wu L."/>
            <person name="Ma J."/>
        </authorList>
    </citation>
    <scope>NUCLEOTIDE SEQUENCE [LARGE SCALE GENOMIC DNA]</scope>
    <source>
        <strain evidence="11">CCUG 54527</strain>
    </source>
</reference>
<dbReference type="InterPro" id="IPR034202">
    <property type="entry name" value="Subtilisin_Carlsberg-like"/>
</dbReference>
<evidence type="ECO:0000256" key="4">
    <source>
        <dbReference type="ARBA" id="ARBA00022801"/>
    </source>
</evidence>
<keyword evidence="11" id="KW-1185">Reference proteome</keyword>
<evidence type="ECO:0000256" key="2">
    <source>
        <dbReference type="ARBA" id="ARBA00022670"/>
    </source>
</evidence>
<dbReference type="InterPro" id="IPR023827">
    <property type="entry name" value="Peptidase_S8_Asp-AS"/>
</dbReference>
<dbReference type="InterPro" id="IPR022398">
    <property type="entry name" value="Peptidase_S8_His-AS"/>
</dbReference>
<dbReference type="PROSITE" id="PS51272">
    <property type="entry name" value="SLH"/>
    <property type="match status" value="3"/>
</dbReference>
<dbReference type="SUPFAM" id="SSF52743">
    <property type="entry name" value="Subtilisin-like"/>
    <property type="match status" value="1"/>
</dbReference>
<feature type="active site" description="Charge relay system" evidence="6">
    <location>
        <position position="120"/>
    </location>
</feature>
<dbReference type="EMBL" id="JBHSRI010000002">
    <property type="protein sequence ID" value="MFC6037990.1"/>
    <property type="molecule type" value="Genomic_DNA"/>
</dbReference>
<evidence type="ECO:0000313" key="11">
    <source>
        <dbReference type="Proteomes" id="UP001596170"/>
    </source>
</evidence>
<accession>A0ABW1L180</accession>
<proteinExistence type="inferred from homology"/>
<feature type="active site" description="Charge relay system" evidence="6">
    <location>
        <position position="315"/>
    </location>
</feature>
<dbReference type="PROSITE" id="PS51892">
    <property type="entry name" value="SUBTILASE"/>
    <property type="match status" value="1"/>
</dbReference>
<dbReference type="PROSITE" id="PS00138">
    <property type="entry name" value="SUBTILASE_SER"/>
    <property type="match status" value="1"/>
</dbReference>
<feature type="domain" description="SLH" evidence="9">
    <location>
        <begin position="508"/>
        <end position="571"/>
    </location>
</feature>
<dbReference type="InterPro" id="IPR036852">
    <property type="entry name" value="Peptidase_S8/S53_dom_sf"/>
</dbReference>
<sequence length="628" mass="68562">MKRWLVLITLLGMVIFPTNSSAEQSSKYLIHSTVSDIQKMMKQENVTASFEVLPIVELELTPTELQFIKKSYPNASVSLVQEYEIAAYTDKIPAQFPMIKTVPTQTVPYTGKGVKVGVLDTGIDVDHPDLKVAGGICTMDIENCSSGTSYDDDNGHGTHVAGIIAALQNNQGIVGIAPNVELYAIKSLGRGGSSSTIIAKGIEWAINNNIDILNLSITTTLGPDIMQKFIEVAYDSGMIIVGAAGNEGATRGVQYPALYEDVIAISSVNSEKKITATSSTGEKIELAAPGFEITSTYPLDKYTEGKGYATLSGTSMAAPHVTGIAALYKERFPSFSNSKIRELLTSRSEDLGPVGRDIQYGFGLVQYQNNIDDIPFLNYELSKGKITINLQNKENVKSIELLFNGEVIAPKSLGVWEVYQVAGSHKVIADYVETTGKIHQDIFNIDVIEPKFTDISPSLWYSSHIAYLGYNNIIYGKTDGSFQPNVQITRGEAVALLGRALGLNGEPRQTKFKDVGSGFFASGYIQSAFDSGYVSGFPDGTFRPSQPVTRAEMAILMAKMYELPFDESIPNRFKDINPEMMSYESIRALGESGITLGYPDGTFQANQHMTRFSFSVFVARAEEPNMFK</sequence>
<evidence type="ECO:0000256" key="6">
    <source>
        <dbReference type="PROSITE-ProRule" id="PRU01240"/>
    </source>
</evidence>
<dbReference type="PANTHER" id="PTHR43806:SF11">
    <property type="entry name" value="CEREVISIN-RELATED"/>
    <property type="match status" value="1"/>
</dbReference>
<comment type="similarity">
    <text evidence="1 6 7">Belongs to the peptidase S8 family.</text>
</comment>
<dbReference type="InterPro" id="IPR000209">
    <property type="entry name" value="Peptidase_S8/S53_dom"/>
</dbReference>
<feature type="chain" id="PRO_5046832396" evidence="8">
    <location>
        <begin position="23"/>
        <end position="628"/>
    </location>
</feature>
<protein>
    <submittedName>
        <fullName evidence="10">S8 family serine peptidase</fullName>
    </submittedName>
</protein>
<dbReference type="InterPro" id="IPR001119">
    <property type="entry name" value="SLH_dom"/>
</dbReference>
<dbReference type="InterPro" id="IPR050131">
    <property type="entry name" value="Peptidase_S8_subtilisin-like"/>
</dbReference>
<comment type="caution">
    <text evidence="10">The sequence shown here is derived from an EMBL/GenBank/DDBJ whole genome shotgun (WGS) entry which is preliminary data.</text>
</comment>
<evidence type="ECO:0000313" key="10">
    <source>
        <dbReference type="EMBL" id="MFC6037990.1"/>
    </source>
</evidence>
<keyword evidence="8" id="KW-0732">Signal</keyword>
<dbReference type="PROSITE" id="PS00136">
    <property type="entry name" value="SUBTILASE_ASP"/>
    <property type="match status" value="1"/>
</dbReference>
<evidence type="ECO:0000256" key="8">
    <source>
        <dbReference type="SAM" id="SignalP"/>
    </source>
</evidence>
<dbReference type="Pfam" id="PF00395">
    <property type="entry name" value="SLH"/>
    <property type="match status" value="3"/>
</dbReference>
<keyword evidence="2 6" id="KW-0645">Protease</keyword>
<dbReference type="RefSeq" id="WP_377731988.1">
    <property type="nucleotide sequence ID" value="NZ_JBHSRI010000002.1"/>
</dbReference>
<evidence type="ECO:0000256" key="1">
    <source>
        <dbReference type="ARBA" id="ARBA00011073"/>
    </source>
</evidence>
<dbReference type="InterPro" id="IPR023828">
    <property type="entry name" value="Peptidase_S8_Ser-AS"/>
</dbReference>
<keyword evidence="5 6" id="KW-0720">Serine protease</keyword>
<dbReference type="Pfam" id="PF00082">
    <property type="entry name" value="Peptidase_S8"/>
    <property type="match status" value="1"/>
</dbReference>
<feature type="active site" description="Charge relay system" evidence="6">
    <location>
        <position position="156"/>
    </location>
</feature>
<evidence type="ECO:0000259" key="9">
    <source>
        <dbReference type="PROSITE" id="PS51272"/>
    </source>
</evidence>
<evidence type="ECO:0000256" key="5">
    <source>
        <dbReference type="ARBA" id="ARBA00022825"/>
    </source>
</evidence>
<gene>
    <name evidence="10" type="ORF">ACFPYN_00855</name>
</gene>
<dbReference type="Gene3D" id="3.40.50.200">
    <property type="entry name" value="Peptidase S8/S53 domain"/>
    <property type="match status" value="1"/>
</dbReference>
<dbReference type="PRINTS" id="PR00723">
    <property type="entry name" value="SUBTILISIN"/>
</dbReference>